<dbReference type="Proteomes" id="UP000738359">
    <property type="component" value="Unassembled WGS sequence"/>
</dbReference>
<evidence type="ECO:0000313" key="4">
    <source>
        <dbReference type="Proteomes" id="UP000738359"/>
    </source>
</evidence>
<feature type="region of interest" description="Disordered" evidence="1">
    <location>
        <begin position="600"/>
        <end position="653"/>
    </location>
</feature>
<comment type="caution">
    <text evidence="3">The sequence shown here is derived from an EMBL/GenBank/DDBJ whole genome shotgun (WGS) entry which is preliminary data.</text>
</comment>
<feature type="compositionally biased region" description="Basic and acidic residues" evidence="1">
    <location>
        <begin position="534"/>
        <end position="545"/>
    </location>
</feature>
<gene>
    <name evidence="3" type="ORF">BGZ70_005891</name>
</gene>
<feature type="transmembrane region" description="Helical" evidence="2">
    <location>
        <begin position="308"/>
        <end position="330"/>
    </location>
</feature>
<feature type="transmembrane region" description="Helical" evidence="2">
    <location>
        <begin position="454"/>
        <end position="474"/>
    </location>
</feature>
<feature type="region of interest" description="Disordered" evidence="1">
    <location>
        <begin position="486"/>
        <end position="587"/>
    </location>
</feature>
<feature type="transmembrane region" description="Helical" evidence="2">
    <location>
        <begin position="380"/>
        <end position="404"/>
    </location>
</feature>
<dbReference type="OrthoDB" id="2390179at2759"/>
<feature type="transmembrane region" description="Helical" evidence="2">
    <location>
        <begin position="279"/>
        <end position="296"/>
    </location>
</feature>
<feature type="transmembrane region" description="Helical" evidence="2">
    <location>
        <begin position="425"/>
        <end position="448"/>
    </location>
</feature>
<keyword evidence="2" id="KW-0472">Membrane</keyword>
<evidence type="ECO:0000256" key="1">
    <source>
        <dbReference type="SAM" id="MobiDB-lite"/>
    </source>
</evidence>
<feature type="transmembrane region" description="Helical" evidence="2">
    <location>
        <begin position="342"/>
        <end position="360"/>
    </location>
</feature>
<evidence type="ECO:0000256" key="2">
    <source>
        <dbReference type="SAM" id="Phobius"/>
    </source>
</evidence>
<proteinExistence type="predicted"/>
<sequence length="723" mass="79686">MASPCISARSLTDSMVSKQRRSRFAYAASTLLHLALALTSVCLGSIFLHSVPTAEATLAVRVNASATVNYRTWDPFQGEASFYTLPGVLLMGQVQHDCTVTVDPSAGPAGQAILAALDPTRSVVDSILVLKYDWLDYCATFDDIFEKLSSLNAQLQSLSLPEVGAVIMDGDANSNEDFGSPFTQLANAKHWNSDVRLNISYTGRDTVLALAAMLTANNQALLATVAQEQGPWNEMWHSIGFIIVIRGLDVLAGLTFLYGLWVLAFILRDRAESQHYRRYLILIPGCIYLPLSIAFAPYKVTVPWRNCVYYMSLLLPFISLGLQITMWSKLIYRIKRKRANKLFSYFSYVTIFVPVVSSFLDGIGWLIPSVPIIRMIGEKGFSFVTPAVIIVQAGLIFYYAATFFKSLRGVAVSQTTRTALVKITLLNMAMISFFILMLLSRIVSLLGLNMKARSAYITELVIFRFSFIFFYAACFRTLSIRQPTGSTIDSKGQSSGGAAAGPHSSGTNKNVSKNHTHYHMEDFGGSNSKTHTNSYHDDNNGDKPKANLHFNKHLSNHASKGFTITDPSSPSNSFRTPSYGGAIASPKLTHGYTSQQQLLNTDSSEYPDPYKFNEFGHLTHPNHGEPSSSSSPSPTGKAREGENGYSRDETNYGLHLDGRYVEDLEEDKDSVYGSHRFQSSPMSKHAQVIQLGNGGRVVSGKGRNSEGYARFDLSDEERTARAV</sequence>
<organism evidence="3 4">
    <name type="scientific">Mortierella alpina</name>
    <name type="common">Oleaginous fungus</name>
    <name type="synonym">Mortierella renispora</name>
    <dbReference type="NCBI Taxonomy" id="64518"/>
    <lineage>
        <taxon>Eukaryota</taxon>
        <taxon>Fungi</taxon>
        <taxon>Fungi incertae sedis</taxon>
        <taxon>Mucoromycota</taxon>
        <taxon>Mortierellomycotina</taxon>
        <taxon>Mortierellomycetes</taxon>
        <taxon>Mortierellales</taxon>
        <taxon>Mortierellaceae</taxon>
        <taxon>Mortierella</taxon>
    </lineage>
</organism>
<dbReference type="EMBL" id="JAAAHY010000032">
    <property type="protein sequence ID" value="KAF9968210.1"/>
    <property type="molecule type" value="Genomic_DNA"/>
</dbReference>
<evidence type="ECO:0000313" key="3">
    <source>
        <dbReference type="EMBL" id="KAF9968210.1"/>
    </source>
</evidence>
<feature type="transmembrane region" description="Helical" evidence="2">
    <location>
        <begin position="239"/>
        <end position="267"/>
    </location>
</feature>
<keyword evidence="2" id="KW-1133">Transmembrane helix</keyword>
<accession>A0A9P6JE86</accession>
<protein>
    <submittedName>
        <fullName evidence="3">Uncharacterized protein</fullName>
    </submittedName>
</protein>
<feature type="compositionally biased region" description="Basic and acidic residues" evidence="1">
    <location>
        <begin position="637"/>
        <end position="653"/>
    </location>
</feature>
<keyword evidence="4" id="KW-1185">Reference proteome</keyword>
<keyword evidence="2" id="KW-0812">Transmembrane</keyword>
<feature type="transmembrane region" description="Helical" evidence="2">
    <location>
        <begin position="24"/>
        <end position="48"/>
    </location>
</feature>
<feature type="compositionally biased region" description="Polar residues" evidence="1">
    <location>
        <begin position="565"/>
        <end position="576"/>
    </location>
</feature>
<reference evidence="3" key="1">
    <citation type="journal article" date="2020" name="Fungal Divers.">
        <title>Resolving the Mortierellaceae phylogeny through synthesis of multi-gene phylogenetics and phylogenomics.</title>
        <authorList>
            <person name="Vandepol N."/>
            <person name="Liber J."/>
            <person name="Desiro A."/>
            <person name="Na H."/>
            <person name="Kennedy M."/>
            <person name="Barry K."/>
            <person name="Grigoriev I.V."/>
            <person name="Miller A.N."/>
            <person name="O'Donnell K."/>
            <person name="Stajich J.E."/>
            <person name="Bonito G."/>
        </authorList>
    </citation>
    <scope>NUCLEOTIDE SEQUENCE</scope>
    <source>
        <strain evidence="3">CK1249</strain>
    </source>
</reference>
<name>A0A9P6JE86_MORAP</name>
<dbReference type="AlphaFoldDB" id="A0A9P6JE86"/>